<gene>
    <name evidence="1" type="ORF">CEXT_344291</name>
</gene>
<dbReference type="Proteomes" id="UP001054945">
    <property type="component" value="Unassembled WGS sequence"/>
</dbReference>
<comment type="caution">
    <text evidence="1">The sequence shown here is derived from an EMBL/GenBank/DDBJ whole genome shotgun (WGS) entry which is preliminary data.</text>
</comment>
<keyword evidence="2" id="KW-1185">Reference proteome</keyword>
<dbReference type="AlphaFoldDB" id="A0AAV4TXA6"/>
<proteinExistence type="predicted"/>
<organism evidence="1 2">
    <name type="scientific">Caerostris extrusa</name>
    <name type="common">Bark spider</name>
    <name type="synonym">Caerostris bankana</name>
    <dbReference type="NCBI Taxonomy" id="172846"/>
    <lineage>
        <taxon>Eukaryota</taxon>
        <taxon>Metazoa</taxon>
        <taxon>Ecdysozoa</taxon>
        <taxon>Arthropoda</taxon>
        <taxon>Chelicerata</taxon>
        <taxon>Arachnida</taxon>
        <taxon>Araneae</taxon>
        <taxon>Araneomorphae</taxon>
        <taxon>Entelegynae</taxon>
        <taxon>Araneoidea</taxon>
        <taxon>Araneidae</taxon>
        <taxon>Caerostris</taxon>
    </lineage>
</organism>
<reference evidence="1 2" key="1">
    <citation type="submission" date="2021-06" db="EMBL/GenBank/DDBJ databases">
        <title>Caerostris extrusa draft genome.</title>
        <authorList>
            <person name="Kono N."/>
            <person name="Arakawa K."/>
        </authorList>
    </citation>
    <scope>NUCLEOTIDE SEQUENCE [LARGE SCALE GENOMIC DNA]</scope>
</reference>
<accession>A0AAV4TXA6</accession>
<dbReference type="EMBL" id="BPLR01012026">
    <property type="protein sequence ID" value="GIY50794.1"/>
    <property type="molecule type" value="Genomic_DNA"/>
</dbReference>
<sequence>MRIIAPSGHCSQVTCIYSLNQLPPFDSLIPPQTWRKKIHCNVSGCCAPASVSIGWRSCGISFSDGSENHPFFFRVVILAVFNNLGLDCEELFS</sequence>
<evidence type="ECO:0000313" key="2">
    <source>
        <dbReference type="Proteomes" id="UP001054945"/>
    </source>
</evidence>
<evidence type="ECO:0000313" key="1">
    <source>
        <dbReference type="EMBL" id="GIY50794.1"/>
    </source>
</evidence>
<name>A0AAV4TXA6_CAEEX</name>
<protein>
    <submittedName>
        <fullName evidence="1">Uncharacterized protein</fullName>
    </submittedName>
</protein>